<name>A0A8H6X8D4_9AGAR</name>
<protein>
    <submittedName>
        <fullName evidence="6">MSS51-like protein, mitochondrial isoform X2</fullName>
    </submittedName>
</protein>
<gene>
    <name evidence="6" type="ORF">MSAN_02301000</name>
</gene>
<proteinExistence type="predicted"/>
<feature type="domain" description="MYND-type" evidence="5">
    <location>
        <begin position="38"/>
        <end position="81"/>
    </location>
</feature>
<dbReference type="EMBL" id="JACAZH010000037">
    <property type="protein sequence ID" value="KAF7336468.1"/>
    <property type="molecule type" value="Genomic_DNA"/>
</dbReference>
<evidence type="ECO:0000256" key="4">
    <source>
        <dbReference type="PROSITE-ProRule" id="PRU00134"/>
    </source>
</evidence>
<dbReference type="Proteomes" id="UP000623467">
    <property type="component" value="Unassembled WGS sequence"/>
</dbReference>
<evidence type="ECO:0000256" key="3">
    <source>
        <dbReference type="ARBA" id="ARBA00022833"/>
    </source>
</evidence>
<sequence length="342" mass="38100">MAAFVDVATLMNNQAPPNSLAGSSKKIRKQRKEFAMSCSACHKNEKDLGRLLRRCAKVCHTAFYCSKECQTQNWSVHKQVCGERSVSKLVPKLVKTMLSDPNMLVQLQSCFMLAFDLLQRARCDEMLLARVDIAVEPANLDDFSDILLRGESPNTAVQGMLQINAFTPVSDVEKSKVAAERRLVWCQERARADAAGFRHHPVVIMDVVHTDSQIDMTIPWRIASGMRAVVPAWISGGFPIPSAIPGQTTTVPCTVENCMQCINMHIRADTKNKLLLRTEMRPSDIQVIRDAGKNAKTVPAMILHAKIAREHIYESIYQKFLKRRKAATGVTPSIPVVDLSPC</sequence>
<evidence type="ECO:0000256" key="2">
    <source>
        <dbReference type="ARBA" id="ARBA00022771"/>
    </source>
</evidence>
<keyword evidence="3" id="KW-0862">Zinc</keyword>
<dbReference type="OrthoDB" id="5231159at2759"/>
<dbReference type="Pfam" id="PF01753">
    <property type="entry name" value="zf-MYND"/>
    <property type="match status" value="1"/>
</dbReference>
<dbReference type="InterPro" id="IPR002893">
    <property type="entry name" value="Znf_MYND"/>
</dbReference>
<keyword evidence="2 4" id="KW-0863">Zinc-finger</keyword>
<organism evidence="6 7">
    <name type="scientific">Mycena sanguinolenta</name>
    <dbReference type="NCBI Taxonomy" id="230812"/>
    <lineage>
        <taxon>Eukaryota</taxon>
        <taxon>Fungi</taxon>
        <taxon>Dikarya</taxon>
        <taxon>Basidiomycota</taxon>
        <taxon>Agaricomycotina</taxon>
        <taxon>Agaricomycetes</taxon>
        <taxon>Agaricomycetidae</taxon>
        <taxon>Agaricales</taxon>
        <taxon>Marasmiineae</taxon>
        <taxon>Mycenaceae</taxon>
        <taxon>Mycena</taxon>
    </lineage>
</organism>
<accession>A0A8H6X8D4</accession>
<dbReference type="InterPro" id="IPR058518">
    <property type="entry name" value="DUF8205"/>
</dbReference>
<keyword evidence="1" id="KW-0479">Metal-binding</keyword>
<dbReference type="Gene3D" id="6.10.140.2220">
    <property type="match status" value="1"/>
</dbReference>
<dbReference type="Pfam" id="PF26632">
    <property type="entry name" value="DUF8205"/>
    <property type="match status" value="1"/>
</dbReference>
<dbReference type="SUPFAM" id="SSF144232">
    <property type="entry name" value="HIT/MYND zinc finger-like"/>
    <property type="match status" value="1"/>
</dbReference>
<dbReference type="PROSITE" id="PS50865">
    <property type="entry name" value="ZF_MYND_2"/>
    <property type="match status" value="1"/>
</dbReference>
<evidence type="ECO:0000259" key="5">
    <source>
        <dbReference type="PROSITE" id="PS50865"/>
    </source>
</evidence>
<evidence type="ECO:0000313" key="6">
    <source>
        <dbReference type="EMBL" id="KAF7336468.1"/>
    </source>
</evidence>
<keyword evidence="7" id="KW-1185">Reference proteome</keyword>
<evidence type="ECO:0000256" key="1">
    <source>
        <dbReference type="ARBA" id="ARBA00022723"/>
    </source>
</evidence>
<evidence type="ECO:0000313" key="7">
    <source>
        <dbReference type="Proteomes" id="UP000623467"/>
    </source>
</evidence>
<comment type="caution">
    <text evidence="6">The sequence shown here is derived from an EMBL/GenBank/DDBJ whole genome shotgun (WGS) entry which is preliminary data.</text>
</comment>
<dbReference type="GO" id="GO:0008270">
    <property type="term" value="F:zinc ion binding"/>
    <property type="evidence" value="ECO:0007669"/>
    <property type="project" value="UniProtKB-KW"/>
</dbReference>
<reference evidence="6" key="1">
    <citation type="submission" date="2020-05" db="EMBL/GenBank/DDBJ databases">
        <title>Mycena genomes resolve the evolution of fungal bioluminescence.</title>
        <authorList>
            <person name="Tsai I.J."/>
        </authorList>
    </citation>
    <scope>NUCLEOTIDE SEQUENCE</scope>
    <source>
        <strain evidence="6">160909Yilan</strain>
    </source>
</reference>
<dbReference type="AlphaFoldDB" id="A0A8H6X8D4"/>